<sequence length="216" mass="23685">MKRAKKVLKYKVDLFKADDIHADINELIIENDVLQALLADHLYKLELLTIQKESSSPDSHFTRSPPAKTTLQLQTPTSQKRFLPSTEDSRTAKATPQTPTAQKRFLPSTEHSNATKATVIQLPLQDFQPQTPTARKRFLPSTEDSSAAKATPQTPTARKRFLPSTGSTEDSSTAKDTPLSLMPSKYFVPSTEDSSTGKATISASDPDGSKTLPSLD</sequence>
<proteinExistence type="predicted"/>
<keyword evidence="3" id="KW-1185">Reference proteome</keyword>
<organism evidence="2 3">
    <name type="scientific">Gymnopus androsaceus JB14</name>
    <dbReference type="NCBI Taxonomy" id="1447944"/>
    <lineage>
        <taxon>Eukaryota</taxon>
        <taxon>Fungi</taxon>
        <taxon>Dikarya</taxon>
        <taxon>Basidiomycota</taxon>
        <taxon>Agaricomycotina</taxon>
        <taxon>Agaricomycetes</taxon>
        <taxon>Agaricomycetidae</taxon>
        <taxon>Agaricales</taxon>
        <taxon>Marasmiineae</taxon>
        <taxon>Omphalotaceae</taxon>
        <taxon>Gymnopus</taxon>
    </lineage>
</organism>
<feature type="compositionally biased region" description="Low complexity" evidence="1">
    <location>
        <begin position="92"/>
        <end position="103"/>
    </location>
</feature>
<evidence type="ECO:0000313" key="3">
    <source>
        <dbReference type="Proteomes" id="UP000799118"/>
    </source>
</evidence>
<feature type="region of interest" description="Disordered" evidence="1">
    <location>
        <begin position="54"/>
        <end position="216"/>
    </location>
</feature>
<dbReference type="Proteomes" id="UP000799118">
    <property type="component" value="Unassembled WGS sequence"/>
</dbReference>
<reference evidence="2" key="1">
    <citation type="journal article" date="2019" name="Environ. Microbiol.">
        <title>Fungal ecological strategies reflected in gene transcription - a case study of two litter decomposers.</title>
        <authorList>
            <person name="Barbi F."/>
            <person name="Kohler A."/>
            <person name="Barry K."/>
            <person name="Baskaran P."/>
            <person name="Daum C."/>
            <person name="Fauchery L."/>
            <person name="Ihrmark K."/>
            <person name="Kuo A."/>
            <person name="LaButti K."/>
            <person name="Lipzen A."/>
            <person name="Morin E."/>
            <person name="Grigoriev I.V."/>
            <person name="Henrissat B."/>
            <person name="Lindahl B."/>
            <person name="Martin F."/>
        </authorList>
    </citation>
    <scope>NUCLEOTIDE SEQUENCE</scope>
    <source>
        <strain evidence="2">JB14</strain>
    </source>
</reference>
<accession>A0A6A4IP11</accession>
<feature type="compositionally biased region" description="Polar residues" evidence="1">
    <location>
        <begin position="109"/>
        <end position="118"/>
    </location>
</feature>
<dbReference type="AlphaFoldDB" id="A0A6A4IP11"/>
<feature type="compositionally biased region" description="Polar residues" evidence="1">
    <location>
        <begin position="67"/>
        <end position="80"/>
    </location>
</feature>
<feature type="compositionally biased region" description="Polar residues" evidence="1">
    <location>
        <begin position="191"/>
        <end position="203"/>
    </location>
</feature>
<evidence type="ECO:0000256" key="1">
    <source>
        <dbReference type="SAM" id="MobiDB-lite"/>
    </source>
</evidence>
<gene>
    <name evidence="2" type="ORF">BT96DRAFT_912634</name>
</gene>
<name>A0A6A4IP11_9AGAR</name>
<feature type="compositionally biased region" description="Polar residues" evidence="1">
    <location>
        <begin position="164"/>
        <end position="175"/>
    </location>
</feature>
<evidence type="ECO:0000313" key="2">
    <source>
        <dbReference type="EMBL" id="KAE9410437.1"/>
    </source>
</evidence>
<dbReference type="EMBL" id="ML769385">
    <property type="protein sequence ID" value="KAE9410437.1"/>
    <property type="molecule type" value="Genomic_DNA"/>
</dbReference>
<protein>
    <submittedName>
        <fullName evidence="2">Uncharacterized protein</fullName>
    </submittedName>
</protein>